<accession>E4XBJ2</accession>
<name>E4XBJ2_OIKDI</name>
<dbReference type="PROSITE" id="PS51857">
    <property type="entry name" value="CSD_2"/>
    <property type="match status" value="1"/>
</dbReference>
<proteinExistence type="predicted"/>
<evidence type="ECO:0000259" key="3">
    <source>
        <dbReference type="PROSITE" id="PS51857"/>
    </source>
</evidence>
<dbReference type="InterPro" id="IPR011129">
    <property type="entry name" value="CSD"/>
</dbReference>
<reference evidence="4" key="1">
    <citation type="journal article" date="2010" name="Science">
        <title>Plasticity of animal genome architecture unmasked by rapid evolution of a pelagic tunicate.</title>
        <authorList>
            <person name="Denoeud F."/>
            <person name="Henriet S."/>
            <person name="Mungpakdee S."/>
            <person name="Aury J.M."/>
            <person name="Da Silva C."/>
            <person name="Brinkmann H."/>
            <person name="Mikhaleva J."/>
            <person name="Olsen L.C."/>
            <person name="Jubin C."/>
            <person name="Canestro C."/>
            <person name="Bouquet J.M."/>
            <person name="Danks G."/>
            <person name="Poulain J."/>
            <person name="Campsteijn C."/>
            <person name="Adamski M."/>
            <person name="Cross I."/>
            <person name="Yadetie F."/>
            <person name="Muffato M."/>
            <person name="Louis A."/>
            <person name="Butcher S."/>
            <person name="Tsagkogeorga G."/>
            <person name="Konrad A."/>
            <person name="Singh S."/>
            <person name="Jensen M.F."/>
            <person name="Cong E.H."/>
            <person name="Eikeseth-Otteraa H."/>
            <person name="Noel B."/>
            <person name="Anthouard V."/>
            <person name="Porcel B.M."/>
            <person name="Kachouri-Lafond R."/>
            <person name="Nishino A."/>
            <person name="Ugolini M."/>
            <person name="Chourrout P."/>
            <person name="Nishida H."/>
            <person name="Aasland R."/>
            <person name="Huzurbazar S."/>
            <person name="Westhof E."/>
            <person name="Delsuc F."/>
            <person name="Lehrach H."/>
            <person name="Reinhardt R."/>
            <person name="Weissenbach J."/>
            <person name="Roy S.W."/>
            <person name="Artiguenave F."/>
            <person name="Postlethwait J.H."/>
            <person name="Manak J.R."/>
            <person name="Thompson E.M."/>
            <person name="Jaillon O."/>
            <person name="Du Pasquier L."/>
            <person name="Boudinot P."/>
            <person name="Liberles D.A."/>
            <person name="Volff J.N."/>
            <person name="Philippe H."/>
            <person name="Lenhard B."/>
            <person name="Roest Crollius H."/>
            <person name="Wincker P."/>
            <person name="Chourrout D."/>
        </authorList>
    </citation>
    <scope>NUCLEOTIDE SEQUENCE [LARGE SCALE GENOMIC DNA]</scope>
</reference>
<dbReference type="Pfam" id="PF00313">
    <property type="entry name" value="CSD"/>
    <property type="match status" value="1"/>
</dbReference>
<dbReference type="InParanoid" id="E4XBJ2"/>
<keyword evidence="1" id="KW-0597">Phosphoprotein</keyword>
<dbReference type="PANTHER" id="PTHR12962">
    <property type="entry name" value="CALCIUM-REGULATED HEAT STABLE PROTEIN CRHSP-24-RELATED"/>
    <property type="match status" value="1"/>
</dbReference>
<dbReference type="SUPFAM" id="SSF50249">
    <property type="entry name" value="Nucleic acid-binding proteins"/>
    <property type="match status" value="1"/>
</dbReference>
<dbReference type="InterPro" id="IPR052069">
    <property type="entry name" value="Ca-reg_mRNA-binding_domain"/>
</dbReference>
<dbReference type="FunFam" id="2.40.50.140:FF:000086">
    <property type="entry name" value="Cold shock domain-containing protein C2"/>
    <property type="match status" value="1"/>
</dbReference>
<evidence type="ECO:0000313" key="4">
    <source>
        <dbReference type="EMBL" id="CBY08967.1"/>
    </source>
</evidence>
<dbReference type="AlphaFoldDB" id="E4XBJ2"/>
<dbReference type="GO" id="GO:0003730">
    <property type="term" value="F:mRNA 3'-UTR binding"/>
    <property type="evidence" value="ECO:0007669"/>
    <property type="project" value="TreeGrafter"/>
</dbReference>
<dbReference type="GO" id="GO:0043488">
    <property type="term" value="P:regulation of mRNA stability"/>
    <property type="evidence" value="ECO:0007669"/>
    <property type="project" value="TreeGrafter"/>
</dbReference>
<dbReference type="InterPro" id="IPR012340">
    <property type="entry name" value="NA-bd_OB-fold"/>
</dbReference>
<evidence type="ECO:0000313" key="5">
    <source>
        <dbReference type="Proteomes" id="UP000001307"/>
    </source>
</evidence>
<dbReference type="InterPro" id="IPR002059">
    <property type="entry name" value="CSP_DNA-bd"/>
</dbReference>
<dbReference type="Proteomes" id="UP000001307">
    <property type="component" value="Unassembled WGS sequence"/>
</dbReference>
<feature type="region of interest" description="Disordered" evidence="2">
    <location>
        <begin position="188"/>
        <end position="213"/>
    </location>
</feature>
<sequence>MYCFLRLNNLFIDYKSGPFLFDDQGRVSQCGVTHPKILSNFTNEKRHKNITSAKDPMSKPIQMSKKPSKFDEAVETVGSPLEVARVGLAPNYFTTRRTRTLSTTARIDDAELVSGTVSAFSRTKGHGFLNSDEDGKQEFFHVSDVVSQIVPKEGDVVKYRVIPIPPKYEKYQAVQVTIMNEEKLLTEGRTTWSSENDSKGAAGTPVTPPPTPN</sequence>
<dbReference type="GO" id="GO:0005737">
    <property type="term" value="C:cytoplasm"/>
    <property type="evidence" value="ECO:0007669"/>
    <property type="project" value="TreeGrafter"/>
</dbReference>
<organism evidence="4">
    <name type="scientific">Oikopleura dioica</name>
    <name type="common">Tunicate</name>
    <dbReference type="NCBI Taxonomy" id="34765"/>
    <lineage>
        <taxon>Eukaryota</taxon>
        <taxon>Metazoa</taxon>
        <taxon>Chordata</taxon>
        <taxon>Tunicata</taxon>
        <taxon>Appendicularia</taxon>
        <taxon>Copelata</taxon>
        <taxon>Oikopleuridae</taxon>
        <taxon>Oikopleura</taxon>
    </lineage>
</organism>
<protein>
    <recommendedName>
        <fullName evidence="3">CSD domain-containing protein</fullName>
    </recommendedName>
</protein>
<dbReference type="SMART" id="SM00357">
    <property type="entry name" value="CSP"/>
    <property type="match status" value="1"/>
</dbReference>
<dbReference type="PANTHER" id="PTHR12962:SF1">
    <property type="entry name" value="COLD SHOCK DOMAIN-CONTAINING PROTEIN CG9705"/>
    <property type="match status" value="1"/>
</dbReference>
<evidence type="ECO:0000256" key="2">
    <source>
        <dbReference type="SAM" id="MobiDB-lite"/>
    </source>
</evidence>
<dbReference type="EMBL" id="FN653034">
    <property type="protein sequence ID" value="CBY08967.1"/>
    <property type="molecule type" value="Genomic_DNA"/>
</dbReference>
<feature type="domain" description="CSD" evidence="3">
    <location>
        <begin position="112"/>
        <end position="178"/>
    </location>
</feature>
<gene>
    <name evidence="4" type="ORF">GSOID_T00006494001</name>
</gene>
<dbReference type="OrthoDB" id="448492at2759"/>
<dbReference type="Gene3D" id="2.40.50.140">
    <property type="entry name" value="Nucleic acid-binding proteins"/>
    <property type="match status" value="1"/>
</dbReference>
<keyword evidence="5" id="KW-1185">Reference proteome</keyword>
<evidence type="ECO:0000256" key="1">
    <source>
        <dbReference type="ARBA" id="ARBA00022553"/>
    </source>
</evidence>